<keyword evidence="11" id="KW-0378">Hydrolase</keyword>
<evidence type="ECO:0000256" key="4">
    <source>
        <dbReference type="ARBA" id="ARBA00022741"/>
    </source>
</evidence>
<dbReference type="PROSITE" id="PS00211">
    <property type="entry name" value="ABC_TRANSPORTER_1"/>
    <property type="match status" value="2"/>
</dbReference>
<evidence type="ECO:0000256" key="5">
    <source>
        <dbReference type="ARBA" id="ARBA00022840"/>
    </source>
</evidence>
<feature type="transmembrane region" description="Helical" evidence="8">
    <location>
        <begin position="387"/>
        <end position="405"/>
    </location>
</feature>
<dbReference type="InterPro" id="IPR017871">
    <property type="entry name" value="ABC_transporter-like_CS"/>
</dbReference>
<sequence>MAPEPTSLLHSVSTVCATTFLLILPVRLWKLRNSSIRATPTWQGPFKACLGVLLSLILSSYCTKVSRLDVQHKAIFLASLFASIPAALGLSVLLLQEQQRSQRPSDLARLYLLSSILCDAVHLATPSKIARHANTLRPVLLRCCMHSALLVLECCAKGRPAFSELNKQQSPEELCGVLSRVLFTWINPILLRGYRGILVNQDSPPLGQDMKPEFTRKAILQAWSQRAKPETKKSLPIALMRCLWKPFLAAVIPRLFLILFRYSQPTLIKECIRFAVAYPAGAESSHGFWLVISAVFIYISLALSTAVYQHCINKLKLMTKSALVGLIHDKTMKSPSIAYDNGEVTTLMSTDADSLDGIAEMVHETWAQVIEVLIGIGLLASEVGWVWPLPLFLIYLCSYMSRFVAKHLQPRQKAWNSATQSRIAATTSVLSAMKDVKMLGLQHKLTHRIQQLRECELWAASKLRWIMVYYNASANALGIFSPAITLVMFAVISVARGGNLDTETAFTTMAILSMVTHPANMIMTIMPRAVAAFSGFERIQAFLLRQSLHAHRGTLPKGTMNSLPWNATTGDLTNPSTAIQIRQLRIGRKRLVLEHIDIEVAAGSITIISGPTGSGKSTLLRAILGEVVPVQGSISLSTRQISYCAQKTWLPNGTIKEIIYGPSDLYSTRDRENEIWFHEVTNLCCLTHDLNSLPHGDRTRIGSGGLNLSGGQRQRVALARALFARCDILLLDDAFSALDGETEQAIFDNLFGVTGIIRRLRTTVVLVSNSSQYFQAADHVVVLGDHRIIDQGNWQNIKVKAASVAKFSSSYDTKVSNAVLSAKFDELSAQLRANAETEIDLARQTGDPALYGYYLSFIDFENIFFLIISTLLYAFFITIPQYWLRLWTELDGRNTAFYVSGFLILSTLSWISTSAQMWSILIRLAPQSGLRLHQRLLHIVMSAPLSYFSKTDNGSILNRQIFKLLMQIVLLCMAEKWLTMSLPACMLLVCVVQKVYLRTSRQLRFLELESRAGVFLNFLECLILICQVEGLETIRSFGWSRTAVQGNIRSVDNSQRPEFLLLCLQRWLNLVLDLLGAAVATSVVALAVAFRGHVSGGQVGIALNIMLVTNSTLLKLVENWTMLETSMGAISRLKTLEETTAVEGGRGWNPKTPENWPSRGHIGFKDITVSYPSGAIALRNLSLNVTAGQKLVVCGRTGSGKSTLLLSLLRLLELQSGKIELDGVDIRRVRLDYLRRRCFVAVSQDPLLLLNETLRFNLDPDASISDDALVVALNKVGLWFHCFEGHTKLGGEPATVINVPGSGEHPILDQKVSNFQELSVGQRQLFALCRALVKVSSLRHSGVKPVVVLDEVTSSLDPVTECTIHCIIDEEFTKKGHTVIIVAHKLGVLEEHTKTGRDALALMADGQLQEVIEDLGPVVFQRFRQLE</sequence>
<feature type="domain" description="ABC transporter" evidence="9">
    <location>
        <begin position="1162"/>
        <end position="1424"/>
    </location>
</feature>
<dbReference type="InterPro" id="IPR044726">
    <property type="entry name" value="ABCC_6TM_D2"/>
</dbReference>
<keyword evidence="4" id="KW-0547">Nucleotide-binding</keyword>
<feature type="transmembrane region" description="Helical" evidence="8">
    <location>
        <begin position="242"/>
        <end position="260"/>
    </location>
</feature>
<evidence type="ECO:0000256" key="7">
    <source>
        <dbReference type="ARBA" id="ARBA00023136"/>
    </source>
</evidence>
<dbReference type="InterPro" id="IPR036640">
    <property type="entry name" value="ABC1_TM_sf"/>
</dbReference>
<evidence type="ECO:0000259" key="10">
    <source>
        <dbReference type="PROSITE" id="PS50929"/>
    </source>
</evidence>
<evidence type="ECO:0000256" key="6">
    <source>
        <dbReference type="ARBA" id="ARBA00022989"/>
    </source>
</evidence>
<organism evidence="11">
    <name type="scientific">Petromyces alliaceus</name>
    <name type="common">Aspergillus alliaceus</name>
    <dbReference type="NCBI Taxonomy" id="209559"/>
    <lineage>
        <taxon>Eukaryota</taxon>
        <taxon>Fungi</taxon>
        <taxon>Dikarya</taxon>
        <taxon>Ascomycota</taxon>
        <taxon>Pezizomycotina</taxon>
        <taxon>Eurotiomycetes</taxon>
        <taxon>Eurotiomycetidae</taxon>
        <taxon>Eurotiales</taxon>
        <taxon>Aspergillaceae</taxon>
        <taxon>Aspergillus</taxon>
        <taxon>Aspergillus subgen. Circumdati</taxon>
    </lineage>
</organism>
<feature type="domain" description="ABC transporter" evidence="9">
    <location>
        <begin position="567"/>
        <end position="810"/>
    </location>
</feature>
<dbReference type="InterPro" id="IPR044746">
    <property type="entry name" value="ABCC_6TM_D1"/>
</dbReference>
<dbReference type="Pfam" id="PF00664">
    <property type="entry name" value="ABC_membrane"/>
    <property type="match status" value="3"/>
</dbReference>
<dbReference type="GO" id="GO:0005524">
    <property type="term" value="F:ATP binding"/>
    <property type="evidence" value="ECO:0007669"/>
    <property type="project" value="UniProtKB-KW"/>
</dbReference>
<evidence type="ECO:0000313" key="11">
    <source>
        <dbReference type="EMBL" id="KAE8384470.1"/>
    </source>
</evidence>
<dbReference type="Gene3D" id="3.40.50.300">
    <property type="entry name" value="P-loop containing nucleotide triphosphate hydrolases"/>
    <property type="match status" value="2"/>
</dbReference>
<feature type="transmembrane region" description="Helical" evidence="8">
    <location>
        <begin position="896"/>
        <end position="920"/>
    </location>
</feature>
<dbReference type="GO" id="GO:0016887">
    <property type="term" value="F:ATP hydrolysis activity"/>
    <property type="evidence" value="ECO:0007669"/>
    <property type="project" value="InterPro"/>
</dbReference>
<feature type="transmembrane region" description="Helical" evidence="8">
    <location>
        <begin position="74"/>
        <end position="95"/>
    </location>
</feature>
<dbReference type="EMBL" id="ML735371">
    <property type="protein sequence ID" value="KAE8384470.1"/>
    <property type="molecule type" value="Genomic_DNA"/>
</dbReference>
<dbReference type="InterPro" id="IPR027417">
    <property type="entry name" value="P-loop_NTPase"/>
</dbReference>
<feature type="transmembrane region" description="Helical" evidence="8">
    <location>
        <begin position="45"/>
        <end position="62"/>
    </location>
</feature>
<reference evidence="11" key="1">
    <citation type="submission" date="2019-04" db="EMBL/GenBank/DDBJ databases">
        <title>Friends and foes A comparative genomics studyof 23 Aspergillus species from section Flavi.</title>
        <authorList>
            <consortium name="DOE Joint Genome Institute"/>
            <person name="Kjaerbolling I."/>
            <person name="Vesth T."/>
            <person name="Frisvad J.C."/>
            <person name="Nybo J.L."/>
            <person name="Theobald S."/>
            <person name="Kildgaard S."/>
            <person name="Isbrandt T."/>
            <person name="Kuo A."/>
            <person name="Sato A."/>
            <person name="Lyhne E.K."/>
            <person name="Kogle M.E."/>
            <person name="Wiebenga A."/>
            <person name="Kun R.S."/>
            <person name="Lubbers R.J."/>
            <person name="Makela M.R."/>
            <person name="Barry K."/>
            <person name="Chovatia M."/>
            <person name="Clum A."/>
            <person name="Daum C."/>
            <person name="Haridas S."/>
            <person name="He G."/>
            <person name="LaButti K."/>
            <person name="Lipzen A."/>
            <person name="Mondo S."/>
            <person name="Riley R."/>
            <person name="Salamov A."/>
            <person name="Simmons B.A."/>
            <person name="Magnuson J.K."/>
            <person name="Henrissat B."/>
            <person name="Mortensen U.H."/>
            <person name="Larsen T.O."/>
            <person name="Devries R.P."/>
            <person name="Grigoriev I.V."/>
            <person name="Machida M."/>
            <person name="Baker S.E."/>
            <person name="Andersen M.R."/>
        </authorList>
    </citation>
    <scope>NUCLEOTIDE SEQUENCE [LARGE SCALE GENOMIC DNA]</scope>
    <source>
        <strain evidence="11">IBT 14317</strain>
    </source>
</reference>
<dbReference type="CDD" id="cd18579">
    <property type="entry name" value="ABC_6TM_ABCC_D1"/>
    <property type="match status" value="1"/>
</dbReference>
<gene>
    <name evidence="11" type="ORF">BDV23DRAFT_191596</name>
</gene>
<dbReference type="SUPFAM" id="SSF52540">
    <property type="entry name" value="P-loop containing nucleoside triphosphate hydrolases"/>
    <property type="match status" value="2"/>
</dbReference>
<feature type="transmembrane region" description="Helical" evidence="8">
    <location>
        <begin position="863"/>
        <end position="884"/>
    </location>
</feature>
<dbReference type="SMART" id="SM00382">
    <property type="entry name" value="AAA"/>
    <property type="match status" value="2"/>
</dbReference>
<accession>A0A5N7BRM6</accession>
<dbReference type="PANTHER" id="PTHR24223:SF345">
    <property type="entry name" value="ABC MULTIDRUG TRANSPORTER (EUROFUNG)"/>
    <property type="match status" value="1"/>
</dbReference>
<keyword evidence="3 8" id="KW-0812">Transmembrane</keyword>
<keyword evidence="6 8" id="KW-1133">Transmembrane helix</keyword>
<feature type="domain" description="ABC transmembrane type-1" evidence="10">
    <location>
        <begin position="255"/>
        <end position="531"/>
    </location>
</feature>
<dbReference type="InterPro" id="IPR003439">
    <property type="entry name" value="ABC_transporter-like_ATP-bd"/>
</dbReference>
<name>A0A5N7BRM6_PETAA</name>
<evidence type="ECO:0000256" key="3">
    <source>
        <dbReference type="ARBA" id="ARBA00022692"/>
    </source>
</evidence>
<keyword evidence="2" id="KW-0813">Transport</keyword>
<dbReference type="InterPro" id="IPR011527">
    <property type="entry name" value="ABC1_TM_dom"/>
</dbReference>
<dbReference type="PROSITE" id="PS50929">
    <property type="entry name" value="ABC_TM1F"/>
    <property type="match status" value="2"/>
</dbReference>
<feature type="domain" description="ABC transmembrane type-1" evidence="10">
    <location>
        <begin position="863"/>
        <end position="1125"/>
    </location>
</feature>
<dbReference type="PANTHER" id="PTHR24223">
    <property type="entry name" value="ATP-BINDING CASSETTE SUB-FAMILY C"/>
    <property type="match status" value="1"/>
</dbReference>
<dbReference type="Proteomes" id="UP000326877">
    <property type="component" value="Unassembled WGS sequence"/>
</dbReference>
<dbReference type="InterPro" id="IPR050173">
    <property type="entry name" value="ABC_transporter_C-like"/>
</dbReference>
<evidence type="ECO:0000256" key="2">
    <source>
        <dbReference type="ARBA" id="ARBA00022448"/>
    </source>
</evidence>
<dbReference type="SUPFAM" id="SSF90123">
    <property type="entry name" value="ABC transporter transmembrane region"/>
    <property type="match status" value="2"/>
</dbReference>
<dbReference type="PROSITE" id="PS50893">
    <property type="entry name" value="ABC_TRANSPORTER_2"/>
    <property type="match status" value="2"/>
</dbReference>
<dbReference type="OrthoDB" id="4139357at2759"/>
<feature type="transmembrane region" description="Helical" evidence="8">
    <location>
        <begin position="288"/>
        <end position="308"/>
    </location>
</feature>
<dbReference type="GO" id="GO:0140359">
    <property type="term" value="F:ABC-type transporter activity"/>
    <property type="evidence" value="ECO:0007669"/>
    <property type="project" value="InterPro"/>
</dbReference>
<keyword evidence="7 8" id="KW-0472">Membrane</keyword>
<evidence type="ECO:0000256" key="1">
    <source>
        <dbReference type="ARBA" id="ARBA00004141"/>
    </source>
</evidence>
<dbReference type="Pfam" id="PF00005">
    <property type="entry name" value="ABC_tran"/>
    <property type="match status" value="2"/>
</dbReference>
<keyword evidence="5" id="KW-0067">ATP-binding</keyword>
<feature type="transmembrane region" description="Helical" evidence="8">
    <location>
        <begin position="468"/>
        <end position="492"/>
    </location>
</feature>
<feature type="transmembrane region" description="Helical" evidence="8">
    <location>
        <begin position="6"/>
        <end position="24"/>
    </location>
</feature>
<dbReference type="Gene3D" id="1.20.1560.10">
    <property type="entry name" value="ABC transporter type 1, transmembrane domain"/>
    <property type="match status" value="2"/>
</dbReference>
<evidence type="ECO:0000259" key="9">
    <source>
        <dbReference type="PROSITE" id="PS50893"/>
    </source>
</evidence>
<evidence type="ECO:0000256" key="8">
    <source>
        <dbReference type="SAM" id="Phobius"/>
    </source>
</evidence>
<dbReference type="CDD" id="cd18580">
    <property type="entry name" value="ABC_6TM_ABCC_D2"/>
    <property type="match status" value="1"/>
</dbReference>
<protein>
    <submittedName>
        <fullName evidence="11">P-loop containing nucleoside triphosphate hydrolase protein</fullName>
    </submittedName>
</protein>
<proteinExistence type="predicted"/>
<dbReference type="InterPro" id="IPR003593">
    <property type="entry name" value="AAA+_ATPase"/>
</dbReference>
<comment type="subcellular location">
    <subcellularLocation>
        <location evidence="1">Membrane</location>
        <topology evidence="1">Multi-pass membrane protein</topology>
    </subcellularLocation>
</comment>
<dbReference type="GO" id="GO:0016020">
    <property type="term" value="C:membrane"/>
    <property type="evidence" value="ECO:0007669"/>
    <property type="project" value="UniProtKB-SubCell"/>
</dbReference>